<gene>
    <name evidence="8" type="ORF">C1H76_0359</name>
</gene>
<organism evidence="8 9">
    <name type="scientific">Elsinoe australis</name>
    <dbReference type="NCBI Taxonomy" id="40998"/>
    <lineage>
        <taxon>Eukaryota</taxon>
        <taxon>Fungi</taxon>
        <taxon>Dikarya</taxon>
        <taxon>Ascomycota</taxon>
        <taxon>Pezizomycotina</taxon>
        <taxon>Dothideomycetes</taxon>
        <taxon>Dothideomycetidae</taxon>
        <taxon>Myriangiales</taxon>
        <taxon>Elsinoaceae</taxon>
        <taxon>Elsinoe</taxon>
    </lineage>
</organism>
<sequence length="635" mass="67644">MLFSSSLLAGAAALSFVPTTLAQFVTSQPTGWTSKTGNLNVPVRYRRVPNGICETNSTVKSFSGYADVAKDRHVFFWFFESRQVDPAKAPLTVWLSGGPGASSMEGLFTENGPCRIDSDLTVKNNPWSMSELSNVLYIDQPGDTGLSYTNIVPGYTNTDTTTFSRLPDSTCPEYASKYGTCGTYGYPSPASVINSTQNAAPVFYRALQGFLGAFPNYARQQINFATSDYGGHFLPLYSQYFDQRNKNLGSGKTAAKKIVVKSLSINAATLNPVKAYANVYNYTLNNPYDVTILESKADLAHLQNVMNGKGNCLERARKCNKLNRIDICIEAYTYCEAEVENIVNSSPRSYLDIRYANGAETVPSSYVKYLNTNAVRSAIGAYVTYFDFNYVVARAFLASGELVKNGGTMAAVKAMLQQGRSVMLYSGDADLLTPWTGVEAVADLVKAPGWDAAGYANISVSSASAAVVGAAATTTITSTLTSTTTMTTTATDAARLGRRQATSPEADASTTTSMSAASPIAPLPTTTSSSSTATEDPSATVTDTAATGSSYPALSTEDGPAGVVKQANKFAFARIYNAGHSPGASRPDVVFAMWKRFISNTDVATGKTQVKKTGYSSKGTKKSTYKEGAGALKNA</sequence>
<evidence type="ECO:0000256" key="2">
    <source>
        <dbReference type="ARBA" id="ARBA00022645"/>
    </source>
</evidence>
<dbReference type="Gene3D" id="3.40.50.1820">
    <property type="entry name" value="alpha/beta hydrolase"/>
    <property type="match status" value="2"/>
</dbReference>
<evidence type="ECO:0000313" key="9">
    <source>
        <dbReference type="Proteomes" id="UP000308133"/>
    </source>
</evidence>
<keyword evidence="3" id="KW-0645">Protease</keyword>
<evidence type="ECO:0000256" key="6">
    <source>
        <dbReference type="SAM" id="MobiDB-lite"/>
    </source>
</evidence>
<dbReference type="PANTHER" id="PTHR11802">
    <property type="entry name" value="SERINE PROTEASE FAMILY S10 SERINE CARBOXYPEPTIDASE"/>
    <property type="match status" value="1"/>
</dbReference>
<accession>A0A4U7BBJ9</accession>
<keyword evidence="5" id="KW-0325">Glycoprotein</keyword>
<dbReference type="EMBL" id="PTQR01000004">
    <property type="protein sequence ID" value="TKX27521.1"/>
    <property type="molecule type" value="Genomic_DNA"/>
</dbReference>
<evidence type="ECO:0000313" key="8">
    <source>
        <dbReference type="EMBL" id="TKX27521.1"/>
    </source>
</evidence>
<dbReference type="Pfam" id="PF00450">
    <property type="entry name" value="Peptidase_S10"/>
    <property type="match status" value="1"/>
</dbReference>
<feature type="compositionally biased region" description="Polar residues" evidence="6">
    <location>
        <begin position="541"/>
        <end position="553"/>
    </location>
</feature>
<feature type="chain" id="PRO_5020867181" evidence="7">
    <location>
        <begin position="23"/>
        <end position="635"/>
    </location>
</feature>
<feature type="compositionally biased region" description="Low complexity" evidence="6">
    <location>
        <begin position="506"/>
        <end position="540"/>
    </location>
</feature>
<evidence type="ECO:0000256" key="3">
    <source>
        <dbReference type="ARBA" id="ARBA00022670"/>
    </source>
</evidence>
<dbReference type="GO" id="GO:0000324">
    <property type="term" value="C:fungal-type vacuole"/>
    <property type="evidence" value="ECO:0007669"/>
    <property type="project" value="TreeGrafter"/>
</dbReference>
<comment type="caution">
    <text evidence="8">The sequence shown here is derived from an EMBL/GenBank/DDBJ whole genome shotgun (WGS) entry which is preliminary data.</text>
</comment>
<proteinExistence type="inferred from homology"/>
<dbReference type="GO" id="GO:0006508">
    <property type="term" value="P:proteolysis"/>
    <property type="evidence" value="ECO:0007669"/>
    <property type="project" value="UniProtKB-KW"/>
</dbReference>
<dbReference type="AlphaFoldDB" id="A0A4U7BBJ9"/>
<protein>
    <submittedName>
        <fullName evidence="8">Serine carboxypeptidase-like protein 2</fullName>
    </submittedName>
</protein>
<dbReference type="Gene3D" id="1.10.287.410">
    <property type="match status" value="1"/>
</dbReference>
<dbReference type="PRINTS" id="PR00724">
    <property type="entry name" value="CRBOXYPTASEC"/>
</dbReference>
<keyword evidence="2 8" id="KW-0121">Carboxypeptidase</keyword>
<reference evidence="8 9" key="1">
    <citation type="submission" date="2018-02" db="EMBL/GenBank/DDBJ databases">
        <title>Draft genome sequences of Elsinoe sp., causing black scab on jojoba.</title>
        <authorList>
            <person name="Stodart B."/>
            <person name="Jeffress S."/>
            <person name="Ash G."/>
            <person name="Arun Chinnappa K."/>
        </authorList>
    </citation>
    <scope>NUCLEOTIDE SEQUENCE [LARGE SCALE GENOMIC DNA]</scope>
    <source>
        <strain evidence="8 9">Hillstone_2</strain>
    </source>
</reference>
<dbReference type="InterPro" id="IPR001563">
    <property type="entry name" value="Peptidase_S10"/>
</dbReference>
<feature type="region of interest" description="Disordered" evidence="6">
    <location>
        <begin position="489"/>
        <end position="560"/>
    </location>
</feature>
<evidence type="ECO:0000256" key="7">
    <source>
        <dbReference type="SAM" id="SignalP"/>
    </source>
</evidence>
<evidence type="ECO:0000256" key="4">
    <source>
        <dbReference type="ARBA" id="ARBA00022801"/>
    </source>
</evidence>
<dbReference type="PANTHER" id="PTHR11802:SF64">
    <property type="entry name" value="CARBOXYPEPTIDASE"/>
    <property type="match status" value="1"/>
</dbReference>
<keyword evidence="7" id="KW-0732">Signal</keyword>
<feature type="region of interest" description="Disordered" evidence="6">
    <location>
        <begin position="608"/>
        <end position="635"/>
    </location>
</feature>
<dbReference type="Proteomes" id="UP000308133">
    <property type="component" value="Unassembled WGS sequence"/>
</dbReference>
<dbReference type="SUPFAM" id="SSF53474">
    <property type="entry name" value="alpha/beta-Hydrolases"/>
    <property type="match status" value="2"/>
</dbReference>
<dbReference type="InterPro" id="IPR029058">
    <property type="entry name" value="AB_hydrolase_fold"/>
</dbReference>
<evidence type="ECO:0000256" key="1">
    <source>
        <dbReference type="ARBA" id="ARBA00009431"/>
    </source>
</evidence>
<feature type="signal peptide" evidence="7">
    <location>
        <begin position="1"/>
        <end position="22"/>
    </location>
</feature>
<dbReference type="Gene3D" id="3.40.50.12670">
    <property type="match status" value="1"/>
</dbReference>
<keyword evidence="4" id="KW-0378">Hydrolase</keyword>
<comment type="similarity">
    <text evidence="1">Belongs to the peptidase S10 family.</text>
</comment>
<evidence type="ECO:0000256" key="5">
    <source>
        <dbReference type="ARBA" id="ARBA00023180"/>
    </source>
</evidence>
<name>A0A4U7BBJ9_9PEZI</name>
<dbReference type="GO" id="GO:0004185">
    <property type="term" value="F:serine-type carboxypeptidase activity"/>
    <property type="evidence" value="ECO:0007669"/>
    <property type="project" value="InterPro"/>
</dbReference>